<protein>
    <recommendedName>
        <fullName evidence="1">SMODS-associated and fused to various effectors domain-containing protein</fullName>
    </recommendedName>
</protein>
<dbReference type="RefSeq" id="WP_192753370.1">
    <property type="nucleotide sequence ID" value="NZ_BAABJL010000284.1"/>
</dbReference>
<dbReference type="EMBL" id="JADBEM010000001">
    <property type="protein sequence ID" value="MBE1609874.1"/>
    <property type="molecule type" value="Genomic_DNA"/>
</dbReference>
<evidence type="ECO:0000313" key="3">
    <source>
        <dbReference type="Proteomes" id="UP000638648"/>
    </source>
</evidence>
<dbReference type="AlphaFoldDB" id="A0A927RCG4"/>
<comment type="caution">
    <text evidence="2">The sequence shown here is derived from an EMBL/GenBank/DDBJ whole genome shotgun (WGS) entry which is preliminary data.</text>
</comment>
<evidence type="ECO:0000259" key="1">
    <source>
        <dbReference type="Pfam" id="PF18145"/>
    </source>
</evidence>
<dbReference type="InterPro" id="IPR040836">
    <property type="entry name" value="SAVED"/>
</dbReference>
<dbReference type="Pfam" id="PF18145">
    <property type="entry name" value="SAVED"/>
    <property type="match status" value="1"/>
</dbReference>
<dbReference type="NCBIfam" id="NF033611">
    <property type="entry name" value="SAVED"/>
    <property type="match status" value="1"/>
</dbReference>
<proteinExistence type="predicted"/>
<keyword evidence="3" id="KW-1185">Reference proteome</keyword>
<organism evidence="2 3">
    <name type="scientific">Actinopolymorpha pittospori</name>
    <dbReference type="NCBI Taxonomy" id="648752"/>
    <lineage>
        <taxon>Bacteria</taxon>
        <taxon>Bacillati</taxon>
        <taxon>Actinomycetota</taxon>
        <taxon>Actinomycetes</taxon>
        <taxon>Propionibacteriales</taxon>
        <taxon>Actinopolymorphaceae</taxon>
        <taxon>Actinopolymorpha</taxon>
    </lineage>
</organism>
<feature type="domain" description="SMODS-associated and fused to various effectors" evidence="1">
    <location>
        <begin position="307"/>
        <end position="482"/>
    </location>
</feature>
<name>A0A927RCG4_9ACTN</name>
<sequence>MSDRARRGLPRPTGVRIAGDRYQWLHAWRFCMRVVNEQRTHNTPNPGTAVGVEADDAGNIDDVVYYRAAPPNDYAQIKYAVDARTPVNLEYLTGNDLLKKLVCSHRQVARNGVRVRVALITNRAIDPADLLLRDRDARDGRLVPRAAQGGPKSHRGLARKQWAETAGVTEAELLAFFEDFYLETSEDVVSLRREVSLLMTANGLQSDDRAINAGTDWVARQVEDGRQRLSLDEIENAITMLSLRAGTPWTSISIATLSHDPMADHAQHALDWVDRMDGDDAFTKVAPKPPSSWEQLASDIEQIPGHLGAHRRLLLTGTMRQATGFKAGTVLRRVLGYEVGIRQGEQLWSSDVTTAALVPTHHSQDLGLGGDPALVVSVTTDATDAVVNWIERAGITVGRVHTALPEGGQVGPGSVPDPETASSLAIGIRDLARQIAAPTGTLHVFLAGPLGLAVLLGHHWNRVMPTFVYEHLGTTEYVQAFRVSA</sequence>
<accession>A0A927RCG4</accession>
<dbReference type="Proteomes" id="UP000638648">
    <property type="component" value="Unassembled WGS sequence"/>
</dbReference>
<gene>
    <name evidence="2" type="ORF">HEB94_006722</name>
</gene>
<reference evidence="2" key="1">
    <citation type="submission" date="2020-10" db="EMBL/GenBank/DDBJ databases">
        <title>Sequencing the genomes of 1000 actinobacteria strains.</title>
        <authorList>
            <person name="Klenk H.-P."/>
        </authorList>
    </citation>
    <scope>NUCLEOTIDE SEQUENCE</scope>
    <source>
        <strain evidence="2">DSM 45354</strain>
    </source>
</reference>
<evidence type="ECO:0000313" key="2">
    <source>
        <dbReference type="EMBL" id="MBE1609874.1"/>
    </source>
</evidence>